<accession>A0A517MPN3</accession>
<proteinExistence type="predicted"/>
<dbReference type="InterPro" id="IPR000719">
    <property type="entry name" value="Prot_kinase_dom"/>
</dbReference>
<evidence type="ECO:0000313" key="6">
    <source>
        <dbReference type="EMBL" id="QDS96839.1"/>
    </source>
</evidence>
<dbReference type="KEGG" id="amob:HG15A2_00970"/>
<name>A0A517MPN3_9BACT</name>
<dbReference type="AlphaFoldDB" id="A0A517MPN3"/>
<gene>
    <name evidence="6" type="primary">pknL</name>
    <name evidence="6" type="ORF">HG15A2_00970</name>
</gene>
<dbReference type="SUPFAM" id="SSF56112">
    <property type="entry name" value="Protein kinase-like (PK-like)"/>
    <property type="match status" value="1"/>
</dbReference>
<evidence type="ECO:0000256" key="2">
    <source>
        <dbReference type="ARBA" id="ARBA00022741"/>
    </source>
</evidence>
<keyword evidence="2" id="KW-0547">Nucleotide-binding</keyword>
<keyword evidence="4" id="KW-0067">ATP-binding</keyword>
<keyword evidence="1 6" id="KW-0808">Transferase</keyword>
<dbReference type="EMBL" id="CP036263">
    <property type="protein sequence ID" value="QDS96839.1"/>
    <property type="molecule type" value="Genomic_DNA"/>
</dbReference>
<dbReference type="Pfam" id="PF00069">
    <property type="entry name" value="Pkinase"/>
    <property type="match status" value="1"/>
</dbReference>
<organism evidence="6 7">
    <name type="scientific">Adhaeretor mobilis</name>
    <dbReference type="NCBI Taxonomy" id="1930276"/>
    <lineage>
        <taxon>Bacteria</taxon>
        <taxon>Pseudomonadati</taxon>
        <taxon>Planctomycetota</taxon>
        <taxon>Planctomycetia</taxon>
        <taxon>Pirellulales</taxon>
        <taxon>Lacipirellulaceae</taxon>
        <taxon>Adhaeretor</taxon>
    </lineage>
</organism>
<sequence length="556" mass="61835">MTDPLSRRSRIGPFALEAPLGGELAGGADSNVLRGVHLELKRSMAVKLIDPAVVKDTLGGNSFMEDVRRLQKLEHPRLVRLLGGAIDGGQPYLALELVEGESLAELLERRGKLAWEPAVEIAQAIGEGLVYLHSKQVVHRRLTPAHVLLPTEASEEGEIGLRITGLDATWADRDEVLGLRSPMSKAHYLSPEQFRGRKSKDLPACDLFSLGVILYRCLTGVFPWPADTPEELIEARRIAPAARVSATVLDAPVWLDALVKNLLAVKRSERFATAEEAHRAIVNARRKVAAGVGAAAHGWSGKQGGLSVDDDSGELKRIRRKKTRKKDDSPFYERAWFLALCLTGLIGVGTWTMMPDSEAALFAKAQPLMASDDPSDWEQADSLYLDELRERFPQSEEAPSEYTEQLVEFDLRLEMFRAMRKVENPGLSRRSKQSEAQRRFADALRYEEFGDRLSAWQKFEAVSKLFSKSEELEDRAFAKLAEEHARAIAADRDSQSDLTTLIEGKIAEAARLIDEGKRLEARRLLSGIESLYGENREQVALVELARERLRDLDAGS</sequence>
<dbReference type="GO" id="GO:0004674">
    <property type="term" value="F:protein serine/threonine kinase activity"/>
    <property type="evidence" value="ECO:0007669"/>
    <property type="project" value="UniProtKB-EC"/>
</dbReference>
<evidence type="ECO:0000256" key="4">
    <source>
        <dbReference type="ARBA" id="ARBA00022840"/>
    </source>
</evidence>
<dbReference type="CDD" id="cd14014">
    <property type="entry name" value="STKc_PknB_like"/>
    <property type="match status" value="1"/>
</dbReference>
<feature type="domain" description="Protein kinase" evidence="5">
    <location>
        <begin position="18"/>
        <end position="281"/>
    </location>
</feature>
<dbReference type="EC" id="2.7.11.1" evidence="6"/>
<dbReference type="Proteomes" id="UP000319852">
    <property type="component" value="Chromosome"/>
</dbReference>
<dbReference type="Gene3D" id="1.10.510.10">
    <property type="entry name" value="Transferase(Phosphotransferase) domain 1"/>
    <property type="match status" value="1"/>
</dbReference>
<evidence type="ECO:0000256" key="3">
    <source>
        <dbReference type="ARBA" id="ARBA00022777"/>
    </source>
</evidence>
<reference evidence="6 7" key="1">
    <citation type="submission" date="2019-02" db="EMBL/GenBank/DDBJ databases">
        <title>Deep-cultivation of Planctomycetes and their phenomic and genomic characterization uncovers novel biology.</title>
        <authorList>
            <person name="Wiegand S."/>
            <person name="Jogler M."/>
            <person name="Boedeker C."/>
            <person name="Pinto D."/>
            <person name="Vollmers J."/>
            <person name="Rivas-Marin E."/>
            <person name="Kohn T."/>
            <person name="Peeters S.H."/>
            <person name="Heuer A."/>
            <person name="Rast P."/>
            <person name="Oberbeckmann S."/>
            <person name="Bunk B."/>
            <person name="Jeske O."/>
            <person name="Meyerdierks A."/>
            <person name="Storesund J.E."/>
            <person name="Kallscheuer N."/>
            <person name="Luecker S."/>
            <person name="Lage O.M."/>
            <person name="Pohl T."/>
            <person name="Merkel B.J."/>
            <person name="Hornburger P."/>
            <person name="Mueller R.-W."/>
            <person name="Bruemmer F."/>
            <person name="Labrenz M."/>
            <person name="Spormann A.M."/>
            <person name="Op den Camp H."/>
            <person name="Overmann J."/>
            <person name="Amann R."/>
            <person name="Jetten M.S.M."/>
            <person name="Mascher T."/>
            <person name="Medema M.H."/>
            <person name="Devos D.P."/>
            <person name="Kaster A.-K."/>
            <person name="Ovreas L."/>
            <person name="Rohde M."/>
            <person name="Galperin M.Y."/>
            <person name="Jogler C."/>
        </authorList>
    </citation>
    <scope>NUCLEOTIDE SEQUENCE [LARGE SCALE GENOMIC DNA]</scope>
    <source>
        <strain evidence="6 7">HG15A2</strain>
    </source>
</reference>
<dbReference type="GO" id="GO:0005524">
    <property type="term" value="F:ATP binding"/>
    <property type="evidence" value="ECO:0007669"/>
    <property type="project" value="UniProtKB-KW"/>
</dbReference>
<evidence type="ECO:0000256" key="1">
    <source>
        <dbReference type="ARBA" id="ARBA00022679"/>
    </source>
</evidence>
<dbReference type="PANTHER" id="PTHR43289:SF34">
    <property type="entry name" value="SERINE_THREONINE-PROTEIN KINASE YBDM-RELATED"/>
    <property type="match status" value="1"/>
</dbReference>
<keyword evidence="7" id="KW-1185">Reference proteome</keyword>
<dbReference type="RefSeq" id="WP_145056764.1">
    <property type="nucleotide sequence ID" value="NZ_CP036263.1"/>
</dbReference>
<keyword evidence="3 6" id="KW-0418">Kinase</keyword>
<dbReference type="PANTHER" id="PTHR43289">
    <property type="entry name" value="MITOGEN-ACTIVATED PROTEIN KINASE KINASE KINASE 20-RELATED"/>
    <property type="match status" value="1"/>
</dbReference>
<evidence type="ECO:0000259" key="5">
    <source>
        <dbReference type="PROSITE" id="PS50011"/>
    </source>
</evidence>
<protein>
    <submittedName>
        <fullName evidence="6">Serine/threonine-protein kinase PknL</fullName>
        <ecNumber evidence="6">2.7.11.1</ecNumber>
    </submittedName>
</protein>
<evidence type="ECO:0000313" key="7">
    <source>
        <dbReference type="Proteomes" id="UP000319852"/>
    </source>
</evidence>
<dbReference type="OrthoDB" id="6111975at2"/>
<dbReference type="InterPro" id="IPR011009">
    <property type="entry name" value="Kinase-like_dom_sf"/>
</dbReference>
<dbReference type="PROSITE" id="PS50011">
    <property type="entry name" value="PROTEIN_KINASE_DOM"/>
    <property type="match status" value="1"/>
</dbReference>